<dbReference type="InterPro" id="IPR013320">
    <property type="entry name" value="ConA-like_dom_sf"/>
</dbReference>
<dbReference type="Pfam" id="PF02210">
    <property type="entry name" value="Laminin_G_2"/>
    <property type="match status" value="1"/>
</dbReference>
<feature type="domain" description="EGF-like" evidence="4">
    <location>
        <begin position="98"/>
        <end position="135"/>
    </location>
</feature>
<feature type="disulfide bond" evidence="2">
    <location>
        <begin position="125"/>
        <end position="134"/>
    </location>
</feature>
<evidence type="ECO:0000259" key="3">
    <source>
        <dbReference type="PROSITE" id="PS50025"/>
    </source>
</evidence>
<dbReference type="GO" id="GO:0004930">
    <property type="term" value="F:G protein-coupled receptor activity"/>
    <property type="evidence" value="ECO:0007669"/>
    <property type="project" value="InterPro"/>
</dbReference>
<accession>A0AAN8IDT1</accession>
<proteinExistence type="predicted"/>
<dbReference type="SUPFAM" id="SSF111418">
    <property type="entry name" value="Hormone receptor domain"/>
    <property type="match status" value="1"/>
</dbReference>
<dbReference type="PROSITE" id="PS00022">
    <property type="entry name" value="EGF_1"/>
    <property type="match status" value="2"/>
</dbReference>
<dbReference type="EMBL" id="WIXE01018493">
    <property type="protein sequence ID" value="KAK5970859.1"/>
    <property type="molecule type" value="Genomic_DNA"/>
</dbReference>
<gene>
    <name evidence="6" type="ORF">GCK32_013802</name>
</gene>
<dbReference type="InterPro" id="IPR001879">
    <property type="entry name" value="GPCR_2_extracellular_dom"/>
</dbReference>
<keyword evidence="7" id="KW-1185">Reference proteome</keyword>
<reference evidence="6 7" key="1">
    <citation type="submission" date="2019-10" db="EMBL/GenBank/DDBJ databases">
        <title>Assembly and Annotation for the nematode Trichostrongylus colubriformis.</title>
        <authorList>
            <person name="Martin J."/>
        </authorList>
    </citation>
    <scope>NUCLEOTIDE SEQUENCE [LARGE SCALE GENOMIC DNA]</scope>
    <source>
        <strain evidence="6">G859</strain>
        <tissue evidence="6">Whole worm</tissue>
    </source>
</reference>
<dbReference type="SMART" id="SM00008">
    <property type="entry name" value="HormR"/>
    <property type="match status" value="1"/>
</dbReference>
<dbReference type="Gene3D" id="4.10.1240.10">
    <property type="entry name" value="GPCR, family 2, extracellular hormone receptor domain"/>
    <property type="match status" value="1"/>
</dbReference>
<dbReference type="Proteomes" id="UP001331761">
    <property type="component" value="Unassembled WGS sequence"/>
</dbReference>
<dbReference type="InterPro" id="IPR001791">
    <property type="entry name" value="Laminin_G"/>
</dbReference>
<dbReference type="GO" id="GO:0016020">
    <property type="term" value="C:membrane"/>
    <property type="evidence" value="ECO:0007669"/>
    <property type="project" value="InterPro"/>
</dbReference>
<comment type="caution">
    <text evidence="6">The sequence shown here is derived from an EMBL/GenBank/DDBJ whole genome shotgun (WGS) entry which is preliminary data.</text>
</comment>
<comment type="caution">
    <text evidence="2">Lacks conserved residue(s) required for the propagation of feature annotation.</text>
</comment>
<sequence length="384" mass="41638">VSLGQTSSTIDAPELHAGAWTKVEIEFREEEVKTTIDGIYSVATKQSMFDMTLDALYAGLAPSTGHPSRFDGCLRDVTINGDAQPVSEKGKVRQGCVVANRCTVEGVCPRESTCQRDWNRHSCKCHRGFAGDTCQAVCSLPGICASNGFCLTTNTSRGYDCHCQGGLVGPNCERSAAVQICPPGFWGQFPRCKKCSCADGFEIQCNKDNGECNCPKFQFPLRGRCVSCECGYGATSLQCSTDGQCKCAGQASGRRCDRCVLDNHVLDPKSLRCRLIQGQCPSQIEFGVQWPTTAEGSTARQSCPGTQSGLATRTCGSMGRWLEVNTFNCTRPEYGIMVSKYDVLNSGELLVMLHNATRGSDPIDGRNLDIARTALHRILDSELQ</sequence>
<dbReference type="InterPro" id="IPR000742">
    <property type="entry name" value="EGF"/>
</dbReference>
<dbReference type="AlphaFoldDB" id="A0AAN8IDT1"/>
<dbReference type="Gene3D" id="2.60.120.200">
    <property type="match status" value="1"/>
</dbReference>
<evidence type="ECO:0000259" key="4">
    <source>
        <dbReference type="PROSITE" id="PS50026"/>
    </source>
</evidence>
<organism evidence="6 7">
    <name type="scientific">Trichostrongylus colubriformis</name>
    <name type="common">Black scour worm</name>
    <dbReference type="NCBI Taxonomy" id="6319"/>
    <lineage>
        <taxon>Eukaryota</taxon>
        <taxon>Metazoa</taxon>
        <taxon>Ecdysozoa</taxon>
        <taxon>Nematoda</taxon>
        <taxon>Chromadorea</taxon>
        <taxon>Rhabditida</taxon>
        <taxon>Rhabditina</taxon>
        <taxon>Rhabditomorpha</taxon>
        <taxon>Strongyloidea</taxon>
        <taxon>Trichostrongylidae</taxon>
        <taxon>Trichostrongylus</taxon>
    </lineage>
</organism>
<feature type="domain" description="EGF-like" evidence="4">
    <location>
        <begin position="136"/>
        <end position="173"/>
    </location>
</feature>
<evidence type="ECO:0000256" key="1">
    <source>
        <dbReference type="ARBA" id="ARBA00023157"/>
    </source>
</evidence>
<dbReference type="Gene3D" id="2.10.25.10">
    <property type="entry name" value="Laminin"/>
    <property type="match status" value="1"/>
</dbReference>
<feature type="disulfide bond" evidence="2">
    <location>
        <begin position="163"/>
        <end position="172"/>
    </location>
</feature>
<dbReference type="PROSITE" id="PS50025">
    <property type="entry name" value="LAM_G_DOMAIN"/>
    <property type="match status" value="1"/>
</dbReference>
<feature type="non-terminal residue" evidence="6">
    <location>
        <position position="1"/>
    </location>
</feature>
<feature type="disulfide bond" evidence="2">
    <location>
        <begin position="144"/>
        <end position="161"/>
    </location>
</feature>
<feature type="domain" description="Laminin G" evidence="3">
    <location>
        <begin position="1"/>
        <end position="96"/>
    </location>
</feature>
<feature type="domain" description="G-protein coupled receptors family 2 profile 1" evidence="5">
    <location>
        <begin position="255"/>
        <end position="333"/>
    </location>
</feature>
<evidence type="ECO:0000259" key="5">
    <source>
        <dbReference type="PROSITE" id="PS50227"/>
    </source>
</evidence>
<evidence type="ECO:0000256" key="2">
    <source>
        <dbReference type="PROSITE-ProRule" id="PRU00076"/>
    </source>
</evidence>
<keyword evidence="2" id="KW-0245">EGF-like domain</keyword>
<evidence type="ECO:0000313" key="6">
    <source>
        <dbReference type="EMBL" id="KAK5970859.1"/>
    </source>
</evidence>
<name>A0AAN8IDT1_TRICO</name>
<dbReference type="InterPro" id="IPR036445">
    <property type="entry name" value="GPCR_2_extracell_dom_sf"/>
</dbReference>
<dbReference type="SUPFAM" id="SSF57196">
    <property type="entry name" value="EGF/Laminin"/>
    <property type="match status" value="1"/>
</dbReference>
<protein>
    <submittedName>
        <fullName evidence="6">Uncharacterized protein</fullName>
    </submittedName>
</protein>
<dbReference type="SUPFAM" id="SSF49899">
    <property type="entry name" value="Concanavalin A-like lectins/glucanases"/>
    <property type="match status" value="1"/>
</dbReference>
<keyword evidence="1 2" id="KW-1015">Disulfide bond</keyword>
<dbReference type="SMART" id="SM00181">
    <property type="entry name" value="EGF"/>
    <property type="match status" value="2"/>
</dbReference>
<dbReference type="PROSITE" id="PS50227">
    <property type="entry name" value="G_PROTEIN_RECEP_F2_3"/>
    <property type="match status" value="1"/>
</dbReference>
<dbReference type="PROSITE" id="PS50026">
    <property type="entry name" value="EGF_3"/>
    <property type="match status" value="2"/>
</dbReference>
<dbReference type="Pfam" id="PF02793">
    <property type="entry name" value="HRM"/>
    <property type="match status" value="1"/>
</dbReference>
<evidence type="ECO:0000313" key="7">
    <source>
        <dbReference type="Proteomes" id="UP001331761"/>
    </source>
</evidence>